<feature type="domain" description="Thiamine pyrophosphate enzyme central" evidence="5">
    <location>
        <begin position="193"/>
        <end position="327"/>
    </location>
</feature>
<dbReference type="InterPro" id="IPR029061">
    <property type="entry name" value="THDP-binding"/>
</dbReference>
<evidence type="ECO:0000256" key="1">
    <source>
        <dbReference type="ARBA" id="ARBA00001964"/>
    </source>
</evidence>
<dbReference type="Gene3D" id="3.40.50.1220">
    <property type="entry name" value="TPP-binding domain"/>
    <property type="match status" value="1"/>
</dbReference>
<dbReference type="Pfam" id="PF00205">
    <property type="entry name" value="TPP_enzyme_M"/>
    <property type="match status" value="1"/>
</dbReference>
<evidence type="ECO:0000259" key="5">
    <source>
        <dbReference type="Pfam" id="PF00205"/>
    </source>
</evidence>
<dbReference type="Pfam" id="PF02775">
    <property type="entry name" value="TPP_enzyme_C"/>
    <property type="match status" value="1"/>
</dbReference>
<dbReference type="InterPro" id="IPR012001">
    <property type="entry name" value="Thiamin_PyroP_enz_TPP-bd_dom"/>
</dbReference>
<evidence type="ECO:0000313" key="8">
    <source>
        <dbReference type="EMBL" id="MFC1854231.1"/>
    </source>
</evidence>
<gene>
    <name evidence="8" type="ORF">ACFL27_28945</name>
</gene>
<dbReference type="InterPro" id="IPR045229">
    <property type="entry name" value="TPP_enz"/>
</dbReference>
<keyword evidence="9" id="KW-1185">Reference proteome</keyword>
<dbReference type="SUPFAM" id="SSF52467">
    <property type="entry name" value="DHS-like NAD/FAD-binding domain"/>
    <property type="match status" value="1"/>
</dbReference>
<dbReference type="InterPro" id="IPR029035">
    <property type="entry name" value="DHS-like_NAD/FAD-binding_dom"/>
</dbReference>
<dbReference type="EMBL" id="JBHPBY010000783">
    <property type="protein sequence ID" value="MFC1854231.1"/>
    <property type="molecule type" value="Genomic_DNA"/>
</dbReference>
<feature type="domain" description="Thiamine pyrophosphate enzyme TPP-binding" evidence="6">
    <location>
        <begin position="393"/>
        <end position="541"/>
    </location>
</feature>
<feature type="domain" description="Thiamine pyrophosphate enzyme N-terminal TPP-binding" evidence="7">
    <location>
        <begin position="5"/>
        <end position="119"/>
    </location>
</feature>
<dbReference type="InterPro" id="IPR011766">
    <property type="entry name" value="TPP_enzyme_TPP-bd"/>
</dbReference>
<evidence type="ECO:0000256" key="2">
    <source>
        <dbReference type="ARBA" id="ARBA00007812"/>
    </source>
</evidence>
<dbReference type="PANTHER" id="PTHR18968:SF166">
    <property type="entry name" value="2-HYDROXYACYL-COA LYASE 2"/>
    <property type="match status" value="1"/>
</dbReference>
<protein>
    <submittedName>
        <fullName evidence="8">Thiamine pyrophosphate-binding protein</fullName>
    </submittedName>
</protein>
<dbReference type="SUPFAM" id="SSF52518">
    <property type="entry name" value="Thiamin diphosphate-binding fold (THDP-binding)"/>
    <property type="match status" value="2"/>
</dbReference>
<reference evidence="8 9" key="1">
    <citation type="submission" date="2024-09" db="EMBL/GenBank/DDBJ databases">
        <title>Laminarin stimulates single cell rates of sulfate reduction while oxygen inhibits transcriptomic activity in coastal marine sediment.</title>
        <authorList>
            <person name="Lindsay M."/>
            <person name="Orcutt B."/>
            <person name="Emerson D."/>
            <person name="Stepanauskas R."/>
            <person name="D'Angelo T."/>
        </authorList>
    </citation>
    <scope>NUCLEOTIDE SEQUENCE [LARGE SCALE GENOMIC DNA]</scope>
    <source>
        <strain evidence="8">SAG AM-311-K15</strain>
    </source>
</reference>
<name>A0ABV6Z702_UNCC1</name>
<evidence type="ECO:0000256" key="3">
    <source>
        <dbReference type="ARBA" id="ARBA00023052"/>
    </source>
</evidence>
<proteinExistence type="inferred from homology"/>
<keyword evidence="3 4" id="KW-0786">Thiamine pyrophosphate</keyword>
<organism evidence="8 9">
    <name type="scientific">candidate division CSSED10-310 bacterium</name>
    <dbReference type="NCBI Taxonomy" id="2855610"/>
    <lineage>
        <taxon>Bacteria</taxon>
        <taxon>Bacteria division CSSED10-310</taxon>
    </lineage>
</organism>
<evidence type="ECO:0000259" key="7">
    <source>
        <dbReference type="Pfam" id="PF02776"/>
    </source>
</evidence>
<sequence>MSQLTGGELVVRQLKKEGIDVLFGLVGGHLSPIFEACDRLKMKVLDVRHEAAAAHMAEAFGRLTRKPGICLVTAGPGFTNCLTGVQNAFMSCSPMLVISGRAGITQEHKLALQDMNQIDIIRPMTKWAATVHQTERIPELVSMACRHATQGRPGPTYLEIPFELVFDKLSSKQVTFPDNNRRLRPLACEHKAVEEALDLLSGARKPVLVAGSGAFYGNAASQLQSLIERTHIPLFTLNGARGLVPDSHPDCYGHALPFTIGPAAIGLPEADVMVLLGTRVSMYLTFGQPPVVNTECKLIQVDIDPTEIGRNRDVTLGIPGDVNSFLEHANQILDQKSLHFDTKKWITSLKKGIPRIQKNYEPFLTKAEIPIHPLRLCAEIDRFLGNTGLVVSDGGDTQTWMPMVRKVEQPGSYLDSGLFGCLGVGFPFALTAKYLHPEQTVVLFNGDGSMGFNMMEFDTAMRHKLPIIVVVNNDMAWGMIKHMNELALGKDTEQGSELGLVRYDRIAESLGGYGELIRYPDEIEGALRRAQAQKMPACLNVVTDTTAISPGTTSLNMLFAGSLIEFNKK</sequence>
<dbReference type="CDD" id="cd07035">
    <property type="entry name" value="TPP_PYR_POX_like"/>
    <property type="match status" value="1"/>
</dbReference>
<dbReference type="CDD" id="cd02004">
    <property type="entry name" value="TPP_BZL_OCoD_HPCL"/>
    <property type="match status" value="1"/>
</dbReference>
<evidence type="ECO:0000313" key="9">
    <source>
        <dbReference type="Proteomes" id="UP001594351"/>
    </source>
</evidence>
<comment type="cofactor">
    <cofactor evidence="1">
        <name>thiamine diphosphate</name>
        <dbReference type="ChEBI" id="CHEBI:58937"/>
    </cofactor>
</comment>
<dbReference type="Proteomes" id="UP001594351">
    <property type="component" value="Unassembled WGS sequence"/>
</dbReference>
<evidence type="ECO:0000256" key="4">
    <source>
        <dbReference type="RuleBase" id="RU362132"/>
    </source>
</evidence>
<evidence type="ECO:0000259" key="6">
    <source>
        <dbReference type="Pfam" id="PF02775"/>
    </source>
</evidence>
<comment type="caution">
    <text evidence="8">The sequence shown here is derived from an EMBL/GenBank/DDBJ whole genome shotgun (WGS) entry which is preliminary data.</text>
</comment>
<dbReference type="Pfam" id="PF02776">
    <property type="entry name" value="TPP_enzyme_N"/>
    <property type="match status" value="1"/>
</dbReference>
<dbReference type="InterPro" id="IPR012000">
    <property type="entry name" value="Thiamin_PyroP_enz_cen_dom"/>
</dbReference>
<dbReference type="PANTHER" id="PTHR18968">
    <property type="entry name" value="THIAMINE PYROPHOSPHATE ENZYMES"/>
    <property type="match status" value="1"/>
</dbReference>
<dbReference type="Gene3D" id="3.40.50.970">
    <property type="match status" value="2"/>
</dbReference>
<accession>A0ABV6Z702</accession>
<comment type="similarity">
    <text evidence="2 4">Belongs to the TPP enzyme family.</text>
</comment>